<organism evidence="2 3">
    <name type="scientific">Thermoactinomyces mirandus</name>
    <dbReference type="NCBI Taxonomy" id="2756294"/>
    <lineage>
        <taxon>Bacteria</taxon>
        <taxon>Bacillati</taxon>
        <taxon>Bacillota</taxon>
        <taxon>Bacilli</taxon>
        <taxon>Bacillales</taxon>
        <taxon>Thermoactinomycetaceae</taxon>
        <taxon>Thermoactinomyces</taxon>
    </lineage>
</organism>
<dbReference type="CDD" id="cd02440">
    <property type="entry name" value="AdoMet_MTases"/>
    <property type="match status" value="1"/>
</dbReference>
<dbReference type="Gene3D" id="3.40.50.150">
    <property type="entry name" value="Vaccinia Virus protein VP39"/>
    <property type="match status" value="1"/>
</dbReference>
<protein>
    <submittedName>
        <fullName evidence="2">Methyltransferase domain-containing protein</fullName>
    </submittedName>
</protein>
<comment type="caution">
    <text evidence="2">The sequence shown here is derived from an EMBL/GenBank/DDBJ whole genome shotgun (WGS) entry which is preliminary data.</text>
</comment>
<dbReference type="EMBL" id="JACEOL010000020">
    <property type="protein sequence ID" value="MBA4601927.1"/>
    <property type="molecule type" value="Genomic_DNA"/>
</dbReference>
<dbReference type="SUPFAM" id="SSF53335">
    <property type="entry name" value="S-adenosyl-L-methionine-dependent methyltransferases"/>
    <property type="match status" value="1"/>
</dbReference>
<dbReference type="AlphaFoldDB" id="A0A7W2AR41"/>
<feature type="domain" description="Methyltransferase type 11" evidence="1">
    <location>
        <begin position="41"/>
        <end position="138"/>
    </location>
</feature>
<dbReference type="GO" id="GO:0008757">
    <property type="term" value="F:S-adenosylmethionine-dependent methyltransferase activity"/>
    <property type="evidence" value="ECO:0007669"/>
    <property type="project" value="InterPro"/>
</dbReference>
<dbReference type="Proteomes" id="UP000538292">
    <property type="component" value="Unassembled WGS sequence"/>
</dbReference>
<sequence length="189" mass="21691">MTNHRFDPTKLNKLDNPERRKAFPPEKILSLLQIGRNDVVLDLGAGPGYFALPAASLTTGKVFALDVEPKMLEMLEQKVNQYSLKNIHLLKGNIEDIPMENNQADRIIASLVLHEVESLPKAVQEIDRVLKPEGRLLCLELEKKPVEQVPARRYRIHSDEMKKVLEEHGFHIVHFTFPTEQHYMIVAQK</sequence>
<gene>
    <name evidence="2" type="ORF">H2C83_06260</name>
</gene>
<dbReference type="InterPro" id="IPR013216">
    <property type="entry name" value="Methyltransf_11"/>
</dbReference>
<keyword evidence="2" id="KW-0808">Transferase</keyword>
<dbReference type="GO" id="GO:0032259">
    <property type="term" value="P:methylation"/>
    <property type="evidence" value="ECO:0007669"/>
    <property type="project" value="UniProtKB-KW"/>
</dbReference>
<dbReference type="InterPro" id="IPR029063">
    <property type="entry name" value="SAM-dependent_MTases_sf"/>
</dbReference>
<evidence type="ECO:0000259" key="1">
    <source>
        <dbReference type="Pfam" id="PF08241"/>
    </source>
</evidence>
<keyword evidence="3" id="KW-1185">Reference proteome</keyword>
<reference evidence="2 3" key="1">
    <citation type="submission" date="2020-07" db="EMBL/GenBank/DDBJ databases">
        <title>Thermoactinomyces phylogeny.</title>
        <authorList>
            <person name="Dunlap C."/>
        </authorList>
    </citation>
    <scope>NUCLEOTIDE SEQUENCE [LARGE SCALE GENOMIC DNA]</scope>
    <source>
        <strain evidence="2 3">AMNI-1</strain>
    </source>
</reference>
<dbReference type="RefSeq" id="WP_181738927.1">
    <property type="nucleotide sequence ID" value="NZ_JACEOL010000020.1"/>
</dbReference>
<name>A0A7W2AR41_9BACL</name>
<evidence type="ECO:0000313" key="2">
    <source>
        <dbReference type="EMBL" id="MBA4601927.1"/>
    </source>
</evidence>
<dbReference type="PANTHER" id="PTHR43591">
    <property type="entry name" value="METHYLTRANSFERASE"/>
    <property type="match status" value="1"/>
</dbReference>
<evidence type="ECO:0000313" key="3">
    <source>
        <dbReference type="Proteomes" id="UP000538292"/>
    </source>
</evidence>
<dbReference type="Pfam" id="PF08241">
    <property type="entry name" value="Methyltransf_11"/>
    <property type="match status" value="1"/>
</dbReference>
<accession>A0A7W2AR41</accession>
<proteinExistence type="predicted"/>
<keyword evidence="2" id="KW-0489">Methyltransferase</keyword>